<comment type="caution">
    <text evidence="8">The sequence shown here is derived from an EMBL/GenBank/DDBJ whole genome shotgun (WGS) entry which is preliminary data.</text>
</comment>
<dbReference type="PANTHER" id="PTHR30602">
    <property type="entry name" value="AMINO-ACID ACETYLTRANSFERASE"/>
    <property type="match status" value="1"/>
</dbReference>
<evidence type="ECO:0000256" key="6">
    <source>
        <dbReference type="ARBA" id="ARBA00048372"/>
    </source>
</evidence>
<protein>
    <recommendedName>
        <fullName evidence="3">amino-acid N-acetyltransferase</fullName>
        <ecNumber evidence="3">2.3.1.1</ecNumber>
    </recommendedName>
</protein>
<dbReference type="Pfam" id="PF00583">
    <property type="entry name" value="Acetyltransf_1"/>
    <property type="match status" value="1"/>
</dbReference>
<evidence type="ECO:0000313" key="11">
    <source>
        <dbReference type="Proteomes" id="UP000016646"/>
    </source>
</evidence>
<dbReference type="PROSITE" id="PS51186">
    <property type="entry name" value="GNAT"/>
    <property type="match status" value="1"/>
</dbReference>
<evidence type="ECO:0000259" key="7">
    <source>
        <dbReference type="PROSITE" id="PS51186"/>
    </source>
</evidence>
<dbReference type="Proteomes" id="UP000016412">
    <property type="component" value="Unassembled WGS sequence"/>
</dbReference>
<name>U1GTW1_TRESO</name>
<reference evidence="10 11" key="1">
    <citation type="submission" date="2013-08" db="EMBL/GenBank/DDBJ databases">
        <authorList>
            <person name="Durkin A.S."/>
            <person name="Haft D.R."/>
            <person name="McCorrison J."/>
            <person name="Torralba M."/>
            <person name="Gillis M."/>
            <person name="Haft D.H."/>
            <person name="Methe B."/>
            <person name="Sutton G."/>
            <person name="Nelson K.E."/>
        </authorList>
    </citation>
    <scope>NUCLEOTIDE SEQUENCE [LARGE SCALE GENOMIC DNA]</scope>
    <source>
        <strain evidence="9 11">ATCC 35536</strain>
        <strain evidence="8 10">VPI DR56BR1116</strain>
    </source>
</reference>
<evidence type="ECO:0000313" key="9">
    <source>
        <dbReference type="EMBL" id="ERK04503.1"/>
    </source>
</evidence>
<dbReference type="InterPro" id="IPR036393">
    <property type="entry name" value="AceGlu_kinase-like_sf"/>
</dbReference>
<dbReference type="UniPathway" id="UPA00068">
    <property type="reaction ID" value="UER00106"/>
</dbReference>
<dbReference type="Pfam" id="PF00696">
    <property type="entry name" value="AA_kinase"/>
    <property type="match status" value="1"/>
</dbReference>
<gene>
    <name evidence="8" type="primary">argA</name>
    <name evidence="9" type="ORF">HMPREF0860_0761</name>
    <name evidence="8" type="ORF">HMPREF1325_2195</name>
</gene>
<dbReference type="EMBL" id="AVQI01000020">
    <property type="protein sequence ID" value="ERK04503.1"/>
    <property type="molecule type" value="Genomic_DNA"/>
</dbReference>
<keyword evidence="4 8" id="KW-0808">Transferase</keyword>
<evidence type="ECO:0000256" key="2">
    <source>
        <dbReference type="ARBA" id="ARBA00009145"/>
    </source>
</evidence>
<evidence type="ECO:0000313" key="8">
    <source>
        <dbReference type="EMBL" id="ERF61380.1"/>
    </source>
</evidence>
<dbReference type="NCBIfam" id="TIGR01890">
    <property type="entry name" value="N-Ac-Glu-synth"/>
    <property type="match status" value="1"/>
</dbReference>
<dbReference type="InterPro" id="IPR001048">
    <property type="entry name" value="Asp/Glu/Uridylate_kinase"/>
</dbReference>
<dbReference type="CDD" id="cd04301">
    <property type="entry name" value="NAT_SF"/>
    <property type="match status" value="1"/>
</dbReference>
<dbReference type="RefSeq" id="WP_021329682.1">
    <property type="nucleotide sequence ID" value="NZ_AUZJ01000013.1"/>
</dbReference>
<dbReference type="AlphaFoldDB" id="U1GTW1"/>
<dbReference type="GO" id="GO:0005737">
    <property type="term" value="C:cytoplasm"/>
    <property type="evidence" value="ECO:0007669"/>
    <property type="project" value="InterPro"/>
</dbReference>
<dbReference type="InterPro" id="IPR016181">
    <property type="entry name" value="Acyl_CoA_acyltransferase"/>
</dbReference>
<evidence type="ECO:0000256" key="1">
    <source>
        <dbReference type="ARBA" id="ARBA00004925"/>
    </source>
</evidence>
<dbReference type="InterPro" id="IPR010167">
    <property type="entry name" value="NH2A_AcTrfase"/>
</dbReference>
<dbReference type="Proteomes" id="UP000016646">
    <property type="component" value="Unassembled WGS sequence"/>
</dbReference>
<dbReference type="SUPFAM" id="SSF53633">
    <property type="entry name" value="Carbamate kinase-like"/>
    <property type="match status" value="1"/>
</dbReference>
<dbReference type="eggNOG" id="COG0548">
    <property type="taxonomic scope" value="Bacteria"/>
</dbReference>
<dbReference type="GO" id="GO:0004042">
    <property type="term" value="F:L-glutamate N-acetyltransferase activity"/>
    <property type="evidence" value="ECO:0007669"/>
    <property type="project" value="InterPro"/>
</dbReference>
<dbReference type="Gene3D" id="3.40.1160.10">
    <property type="entry name" value="Acetylglutamate kinase-like"/>
    <property type="match status" value="1"/>
</dbReference>
<dbReference type="SUPFAM" id="SSF55729">
    <property type="entry name" value="Acyl-CoA N-acyltransferases (Nat)"/>
    <property type="match status" value="1"/>
</dbReference>
<evidence type="ECO:0000313" key="10">
    <source>
        <dbReference type="Proteomes" id="UP000016412"/>
    </source>
</evidence>
<dbReference type="InterPro" id="IPR000182">
    <property type="entry name" value="GNAT_dom"/>
</dbReference>
<evidence type="ECO:0000256" key="4">
    <source>
        <dbReference type="ARBA" id="ARBA00022679"/>
    </source>
</evidence>
<sequence length="440" mass="47828">MADNIRIEKAQRIRDVIRYVDRFKNAVVVIYLDDIDSPLFSSHIRDIALIKKAGLHVLIVPGSRERIDEVLSASHISWTMQNGVRVTTHEAMPLIKMAAFDVSNTVMTSLAANRISAVIGNWVRSRAIGVLDGKDYGDAGEIDKLETDAIRTVLADGFVPIFPCIGWSRTGKPYNISSPALAKEVAVQLQADKLFFVTSGDDINASHFTVPPGIAVSETGEIPALNLGELDSFIDANANSENGKIVSLLLLAKSACASGVARTHIVNGALDGVLPCEIFSGLGSGTMVYSENYGGIRAMQTEDIPAVLSLMRPFVASGKLLPRSDAELLENADDYIVYELDGGIRACAALHFYDAHQAEIAAVAVDESCANIGVGPKLIEFLLKKAKRERSESVFILTTQAADWFENLGFVPDDIATLPKKRKEKWTPARGSKLYRLKLQ</sequence>
<keyword evidence="11" id="KW-1185">Reference proteome</keyword>
<comment type="pathway">
    <text evidence="1">Amino-acid biosynthesis; L-arginine biosynthesis; N(2)-acetyl-L-ornithine from L-glutamate: step 1/4.</text>
</comment>
<proteinExistence type="inferred from homology"/>
<evidence type="ECO:0000256" key="5">
    <source>
        <dbReference type="ARBA" id="ARBA00023315"/>
    </source>
</evidence>
<comment type="catalytic activity">
    <reaction evidence="6">
        <text>L-glutamate + acetyl-CoA = N-acetyl-L-glutamate + CoA + H(+)</text>
        <dbReference type="Rhea" id="RHEA:24292"/>
        <dbReference type="ChEBI" id="CHEBI:15378"/>
        <dbReference type="ChEBI" id="CHEBI:29985"/>
        <dbReference type="ChEBI" id="CHEBI:44337"/>
        <dbReference type="ChEBI" id="CHEBI:57287"/>
        <dbReference type="ChEBI" id="CHEBI:57288"/>
        <dbReference type="EC" id="2.3.1.1"/>
    </reaction>
</comment>
<dbReference type="EMBL" id="AUZJ01000013">
    <property type="protein sequence ID" value="ERF61380.1"/>
    <property type="molecule type" value="Genomic_DNA"/>
</dbReference>
<dbReference type="PANTHER" id="PTHR30602:SF12">
    <property type="entry name" value="AMINO-ACID ACETYLTRANSFERASE NAGS1, CHLOROPLASTIC-RELATED"/>
    <property type="match status" value="1"/>
</dbReference>
<dbReference type="Gene3D" id="3.40.630.30">
    <property type="match status" value="1"/>
</dbReference>
<organism evidence="8 10">
    <name type="scientific">Treponema socranskii subsp. socranskii VPI DR56BR1116 = ATCC 35536</name>
    <dbReference type="NCBI Taxonomy" id="1125725"/>
    <lineage>
        <taxon>Bacteria</taxon>
        <taxon>Pseudomonadati</taxon>
        <taxon>Spirochaetota</taxon>
        <taxon>Spirochaetia</taxon>
        <taxon>Spirochaetales</taxon>
        <taxon>Treponemataceae</taxon>
        <taxon>Treponema</taxon>
    </lineage>
</organism>
<keyword evidence="5 8" id="KW-0012">Acyltransferase</keyword>
<comment type="similarity">
    <text evidence="2">Belongs to the acetyltransferase family. ArgA subfamily.</text>
</comment>
<evidence type="ECO:0000256" key="3">
    <source>
        <dbReference type="ARBA" id="ARBA00012697"/>
    </source>
</evidence>
<feature type="domain" description="N-acetyltransferase" evidence="7">
    <location>
        <begin position="294"/>
        <end position="440"/>
    </location>
</feature>
<dbReference type="EC" id="2.3.1.1" evidence="3"/>
<dbReference type="PATRIC" id="fig|1125725.3.peg.642"/>
<accession>U1GTW1</accession>
<dbReference type="PIRSF" id="PIRSF000423">
    <property type="entry name" value="ArgA"/>
    <property type="match status" value="1"/>
</dbReference>
<dbReference type="GO" id="GO:0006526">
    <property type="term" value="P:L-arginine biosynthetic process"/>
    <property type="evidence" value="ECO:0007669"/>
    <property type="project" value="UniProtKB-UniPathway"/>
</dbReference>
<dbReference type="eggNOG" id="COG1246">
    <property type="taxonomic scope" value="Bacteria"/>
</dbReference>
<dbReference type="STRING" id="1125725.HMPREF1325_2195"/>